<dbReference type="Proteomes" id="UP001147653">
    <property type="component" value="Unassembled WGS sequence"/>
</dbReference>
<dbReference type="EMBL" id="JAPDDP010000012">
    <property type="protein sequence ID" value="MDA0180369.1"/>
    <property type="molecule type" value="Genomic_DNA"/>
</dbReference>
<feature type="compositionally biased region" description="Low complexity" evidence="1">
    <location>
        <begin position="22"/>
        <end position="35"/>
    </location>
</feature>
<gene>
    <name evidence="2" type="ORF">OJ997_08680</name>
</gene>
<dbReference type="RefSeq" id="WP_270024678.1">
    <property type="nucleotide sequence ID" value="NZ_JAPDDP010000012.1"/>
</dbReference>
<evidence type="ECO:0000256" key="1">
    <source>
        <dbReference type="SAM" id="MobiDB-lite"/>
    </source>
</evidence>
<dbReference type="AlphaFoldDB" id="A0A9X3N8G8"/>
<evidence type="ECO:0000313" key="2">
    <source>
        <dbReference type="EMBL" id="MDA0180369.1"/>
    </source>
</evidence>
<name>A0A9X3N8G8_9ACTN</name>
<evidence type="ECO:0000313" key="3">
    <source>
        <dbReference type="Proteomes" id="UP001147653"/>
    </source>
</evidence>
<accession>A0A9X3N8G8</accession>
<reference evidence="2" key="1">
    <citation type="submission" date="2022-10" db="EMBL/GenBank/DDBJ databases">
        <title>The WGS of Solirubrobacter phytolaccae KCTC 29190.</title>
        <authorList>
            <person name="Jiang Z."/>
        </authorList>
    </citation>
    <scope>NUCLEOTIDE SEQUENCE</scope>
    <source>
        <strain evidence="2">KCTC 29190</strain>
    </source>
</reference>
<sequence>MVIRLVVNTATVSATTPEADPSNNTSSATTTVTAGGSSGEDHHHSWWKWLPWWLASGWPHR</sequence>
<feature type="region of interest" description="Disordered" evidence="1">
    <location>
        <begin position="14"/>
        <end position="43"/>
    </location>
</feature>
<organism evidence="2 3">
    <name type="scientific">Solirubrobacter phytolaccae</name>
    <dbReference type="NCBI Taxonomy" id="1404360"/>
    <lineage>
        <taxon>Bacteria</taxon>
        <taxon>Bacillati</taxon>
        <taxon>Actinomycetota</taxon>
        <taxon>Thermoleophilia</taxon>
        <taxon>Solirubrobacterales</taxon>
        <taxon>Solirubrobacteraceae</taxon>
        <taxon>Solirubrobacter</taxon>
    </lineage>
</organism>
<comment type="caution">
    <text evidence="2">The sequence shown here is derived from an EMBL/GenBank/DDBJ whole genome shotgun (WGS) entry which is preliminary data.</text>
</comment>
<protein>
    <submittedName>
        <fullName evidence="2">Uncharacterized protein</fullName>
    </submittedName>
</protein>
<keyword evidence="3" id="KW-1185">Reference proteome</keyword>
<proteinExistence type="predicted"/>